<dbReference type="Proteomes" id="UP000549457">
    <property type="component" value="Unassembled WGS sequence"/>
</dbReference>
<gene>
    <name evidence="2" type="ORF">HNP73_001509</name>
</gene>
<evidence type="ECO:0000313" key="3">
    <source>
        <dbReference type="Proteomes" id="UP000549457"/>
    </source>
</evidence>
<evidence type="ECO:0008006" key="4">
    <source>
        <dbReference type="Google" id="ProtNLM"/>
    </source>
</evidence>
<dbReference type="Pfam" id="PF11154">
    <property type="entry name" value="DUF2934"/>
    <property type="match status" value="1"/>
</dbReference>
<feature type="compositionally biased region" description="Low complexity" evidence="1">
    <location>
        <begin position="90"/>
        <end position="102"/>
    </location>
</feature>
<organism evidence="2 3">
    <name type="scientific">Amaricoccus macauensis</name>
    <dbReference type="NCBI Taxonomy" id="57001"/>
    <lineage>
        <taxon>Bacteria</taxon>
        <taxon>Pseudomonadati</taxon>
        <taxon>Pseudomonadota</taxon>
        <taxon>Alphaproteobacteria</taxon>
        <taxon>Rhodobacterales</taxon>
        <taxon>Paracoccaceae</taxon>
        <taxon>Amaricoccus</taxon>
    </lineage>
</organism>
<dbReference type="AlphaFoldDB" id="A0A840SMU0"/>
<name>A0A840SMU0_9RHOB</name>
<accession>A0A840SMU0</accession>
<keyword evidence="3" id="KW-1185">Reference proteome</keyword>
<comment type="caution">
    <text evidence="2">The sequence shown here is derived from an EMBL/GenBank/DDBJ whole genome shotgun (WGS) entry which is preliminary data.</text>
</comment>
<dbReference type="InterPro" id="IPR021327">
    <property type="entry name" value="DUF2934"/>
</dbReference>
<feature type="compositionally biased region" description="Basic residues" evidence="1">
    <location>
        <begin position="104"/>
        <end position="115"/>
    </location>
</feature>
<dbReference type="RefSeq" id="WP_184147938.1">
    <property type="nucleotide sequence ID" value="NZ_JACHFM010000001.1"/>
</dbReference>
<evidence type="ECO:0000256" key="1">
    <source>
        <dbReference type="SAM" id="MobiDB-lite"/>
    </source>
</evidence>
<evidence type="ECO:0000313" key="2">
    <source>
        <dbReference type="EMBL" id="MBB5221588.1"/>
    </source>
</evidence>
<sequence>MNGKTQTDADIARKAYELWEAEGRPEGRDVAHWHQAQQDVAEPVIEPIPQSSLEDNPLPVNPATEVMATEIPADSLPKPKATRARKPKAVDAAAADGTAPAKPRAPRRRKTTPEA</sequence>
<proteinExistence type="predicted"/>
<feature type="region of interest" description="Disordered" evidence="1">
    <location>
        <begin position="70"/>
        <end position="115"/>
    </location>
</feature>
<dbReference type="EMBL" id="JACHFM010000001">
    <property type="protein sequence ID" value="MBB5221588.1"/>
    <property type="molecule type" value="Genomic_DNA"/>
</dbReference>
<protein>
    <recommendedName>
        <fullName evidence="4">DUF2934 domain-containing protein</fullName>
    </recommendedName>
</protein>
<reference evidence="2 3" key="1">
    <citation type="submission" date="2020-08" db="EMBL/GenBank/DDBJ databases">
        <title>Genomic Encyclopedia of Type Strains, Phase IV (KMG-IV): sequencing the most valuable type-strain genomes for metagenomic binning, comparative biology and taxonomic classification.</title>
        <authorList>
            <person name="Goeker M."/>
        </authorList>
    </citation>
    <scope>NUCLEOTIDE SEQUENCE [LARGE SCALE GENOMIC DNA]</scope>
    <source>
        <strain evidence="2 3">DSM 101730</strain>
    </source>
</reference>